<name>A0A7T0LLJ2_9ACTO</name>
<sequence>MKMETLPVETAVEWVTAWTNLTWPVSWETAFAIRDRLGWIAESQDGRFFRTVLTLPGKEGEGVIGARDDHEFDGVVFLLATLVTRDLKDKTTAPTTWAAYESYVTALINIFGEPRTTVNRRGASNEYRQCKWYLSNGSSFSLGAQSGIIEVSINSPEDTWVDLEYQRLEEKYGPNWEEQFE</sequence>
<proteinExistence type="predicted"/>
<dbReference type="RefSeq" id="WP_166855159.1">
    <property type="nucleotide sequence ID" value="NZ_CP063989.1"/>
</dbReference>
<dbReference type="AlphaFoldDB" id="A0A7T0LLJ2"/>
<dbReference type="InterPro" id="IPR046268">
    <property type="entry name" value="DUF6301"/>
</dbReference>
<dbReference type="KEGG" id="arep:ID810_03350"/>
<gene>
    <name evidence="1" type="ORF">ID810_03350</name>
</gene>
<dbReference type="Proteomes" id="UP000594637">
    <property type="component" value="Chromosome"/>
</dbReference>
<protein>
    <submittedName>
        <fullName evidence="1">Uncharacterized protein</fullName>
    </submittedName>
</protein>
<dbReference type="Pfam" id="PF19818">
    <property type="entry name" value="DUF6301"/>
    <property type="match status" value="1"/>
</dbReference>
<reference evidence="1 2" key="1">
    <citation type="submission" date="2020-11" db="EMBL/GenBank/DDBJ databases">
        <title>Actinomyces sp. ZJ750.</title>
        <authorList>
            <person name="Zhou J."/>
        </authorList>
    </citation>
    <scope>NUCLEOTIDE SEQUENCE [LARGE SCALE GENOMIC DNA]</scope>
    <source>
        <strain evidence="1 2">ZJ750</strain>
    </source>
</reference>
<organism evidence="1 2">
    <name type="scientific">Actinomyces respiraculi</name>
    <dbReference type="NCBI Taxonomy" id="2744574"/>
    <lineage>
        <taxon>Bacteria</taxon>
        <taxon>Bacillati</taxon>
        <taxon>Actinomycetota</taxon>
        <taxon>Actinomycetes</taxon>
        <taxon>Actinomycetales</taxon>
        <taxon>Actinomycetaceae</taxon>
        <taxon>Actinomyces</taxon>
    </lineage>
</organism>
<dbReference type="EMBL" id="CP063989">
    <property type="protein sequence ID" value="QPL05999.1"/>
    <property type="molecule type" value="Genomic_DNA"/>
</dbReference>
<keyword evidence="2" id="KW-1185">Reference proteome</keyword>
<evidence type="ECO:0000313" key="2">
    <source>
        <dbReference type="Proteomes" id="UP000594637"/>
    </source>
</evidence>
<evidence type="ECO:0000313" key="1">
    <source>
        <dbReference type="EMBL" id="QPL05999.1"/>
    </source>
</evidence>
<accession>A0A7T0LLJ2</accession>